<accession>A0A1S3J9S5</accession>
<evidence type="ECO:0000313" key="2">
    <source>
        <dbReference type="Proteomes" id="UP000085678"/>
    </source>
</evidence>
<protein>
    <submittedName>
        <fullName evidence="3 4">Uncharacterized protein LOC106171380</fullName>
    </submittedName>
</protein>
<dbReference type="RefSeq" id="XP_013407150.1">
    <property type="nucleotide sequence ID" value="XM_013551696.1"/>
</dbReference>
<feature type="chain" id="PRO_5014545908" evidence="1">
    <location>
        <begin position="23"/>
        <end position="188"/>
    </location>
</feature>
<evidence type="ECO:0000313" key="3">
    <source>
        <dbReference type="RefSeq" id="XP_013407149.1"/>
    </source>
</evidence>
<feature type="signal peptide" evidence="1">
    <location>
        <begin position="1"/>
        <end position="22"/>
    </location>
</feature>
<sequence length="188" mass="21039">MTSGKLNVLLSLFCVTVRVARGLETPSSPSSSQMYVLAVIQNCTCAVVSTYYNQAYEDRQSILRAGSAALRAAVGCFSGHQDSGFEELKWIHTNISQELALAVTDDLNHRKILCAEDAVQDAGKGFFRHVERVIYGLNFCQAEEDFLQNEASLCPDVTLNRVSRGFHMFWKGISRFIKQWNFCHLTSC</sequence>
<dbReference type="RefSeq" id="XP_013407149.1">
    <property type="nucleotide sequence ID" value="XM_013551695.1"/>
</dbReference>
<name>A0A1S3J9S5_LINAN</name>
<dbReference type="AlphaFoldDB" id="A0A1S3J9S5"/>
<dbReference type="Proteomes" id="UP000085678">
    <property type="component" value="Unplaced"/>
</dbReference>
<reference evidence="3 4" key="1">
    <citation type="submission" date="2025-04" db="UniProtKB">
        <authorList>
            <consortium name="RefSeq"/>
        </authorList>
    </citation>
    <scope>IDENTIFICATION</scope>
    <source>
        <tissue evidence="3 4">Gonads</tissue>
    </source>
</reference>
<organism evidence="2 4">
    <name type="scientific">Lingula anatina</name>
    <name type="common">Brachiopod</name>
    <name type="synonym">Lingula unguis</name>
    <dbReference type="NCBI Taxonomy" id="7574"/>
    <lineage>
        <taxon>Eukaryota</taxon>
        <taxon>Metazoa</taxon>
        <taxon>Spiralia</taxon>
        <taxon>Lophotrochozoa</taxon>
        <taxon>Brachiopoda</taxon>
        <taxon>Linguliformea</taxon>
        <taxon>Lingulata</taxon>
        <taxon>Lingulida</taxon>
        <taxon>Linguloidea</taxon>
        <taxon>Lingulidae</taxon>
        <taxon>Lingula</taxon>
    </lineage>
</organism>
<gene>
    <name evidence="3 4 5" type="primary">LOC106171380</name>
</gene>
<keyword evidence="2" id="KW-1185">Reference proteome</keyword>
<evidence type="ECO:0000256" key="1">
    <source>
        <dbReference type="SAM" id="SignalP"/>
    </source>
</evidence>
<evidence type="ECO:0000313" key="5">
    <source>
        <dbReference type="RefSeq" id="XP_013407151.1"/>
    </source>
</evidence>
<dbReference type="RefSeq" id="XP_013407151.1">
    <property type="nucleotide sequence ID" value="XM_013551697.1"/>
</dbReference>
<keyword evidence="1" id="KW-0732">Signal</keyword>
<proteinExistence type="predicted"/>
<dbReference type="KEGG" id="lak:106171380"/>
<evidence type="ECO:0000313" key="4">
    <source>
        <dbReference type="RefSeq" id="XP_013407150.1"/>
    </source>
</evidence>
<dbReference type="GeneID" id="106171380"/>